<dbReference type="InterPro" id="IPR011098">
    <property type="entry name" value="G5_dom"/>
</dbReference>
<gene>
    <name evidence="3" type="ORF">ATL42_0142</name>
</gene>
<dbReference type="InterPro" id="IPR023346">
    <property type="entry name" value="Lysozyme-like_dom_sf"/>
</dbReference>
<dbReference type="AlphaFoldDB" id="A0A2A9E2A0"/>
<dbReference type="InterPro" id="IPR007137">
    <property type="entry name" value="DUF348"/>
</dbReference>
<dbReference type="SUPFAM" id="SSF53955">
    <property type="entry name" value="Lysozyme-like"/>
    <property type="match status" value="1"/>
</dbReference>
<evidence type="ECO:0000313" key="4">
    <source>
        <dbReference type="Proteomes" id="UP000225548"/>
    </source>
</evidence>
<dbReference type="Pfam" id="PF03990">
    <property type="entry name" value="DUF348"/>
    <property type="match status" value="3"/>
</dbReference>
<evidence type="ECO:0000313" key="3">
    <source>
        <dbReference type="EMBL" id="PFG32319.1"/>
    </source>
</evidence>
<feature type="domain" description="G5" evidence="2">
    <location>
        <begin position="183"/>
        <end position="263"/>
    </location>
</feature>
<name>A0A2A9E2A0_9MICO</name>
<dbReference type="Proteomes" id="UP000225548">
    <property type="component" value="Unassembled WGS sequence"/>
</dbReference>
<dbReference type="SMART" id="SM01208">
    <property type="entry name" value="G5"/>
    <property type="match status" value="1"/>
</dbReference>
<dbReference type="EMBL" id="PDJG01000001">
    <property type="protein sequence ID" value="PFG32319.1"/>
    <property type="molecule type" value="Genomic_DNA"/>
</dbReference>
<keyword evidence="4" id="KW-1185">Reference proteome</keyword>
<accession>A0A2A9E2A0</accession>
<proteinExistence type="predicted"/>
<protein>
    <submittedName>
        <fullName evidence="3">Uncharacterized protein YabE (DUF348 family)</fullName>
    </submittedName>
</protein>
<dbReference type="Pfam" id="PF07501">
    <property type="entry name" value="G5"/>
    <property type="match status" value="1"/>
</dbReference>
<organism evidence="3 4">
    <name type="scientific">Sanguibacter antarcticus</name>
    <dbReference type="NCBI Taxonomy" id="372484"/>
    <lineage>
        <taxon>Bacteria</taxon>
        <taxon>Bacillati</taxon>
        <taxon>Actinomycetota</taxon>
        <taxon>Actinomycetes</taxon>
        <taxon>Micrococcales</taxon>
        <taxon>Sanguibacteraceae</taxon>
        <taxon>Sanguibacter</taxon>
    </lineage>
</organism>
<comment type="caution">
    <text evidence="3">The sequence shown here is derived from an EMBL/GenBank/DDBJ whole genome shotgun (WGS) entry which is preliminary data.</text>
</comment>
<sequence>MILATIVSGTTAFTTLHKSVTLEVNGDVRTVSVFGRTVDDVLAGQVVDLSANDKIYPEGSTIVNDGDLIVVRTLKDIQIEIDGEMQTIASTALTVGEVLDELGPRTEGATVSASRSEAVGRSTLKISTVKNLTVSIDGQLIERSTTAASVRDVLSDLGVVLSPGDVVSPELETTPVDGQVITVGRVAASTTTETEVLPFTVEETEDASIVVGQRVVKQTGRVGQAVTTYDIALVDGVESERTVVARQVIVAPRDELVSIGTLELPDPTTVVIDSGSARALGQSMALERGYGADEFACLESLWTKESNWNVTAENASSGAYGIPQSLPGSKMASVASDWRTNAATQITWGLNYIEGRYGTPCGAWAHSQSSGWY</sequence>
<dbReference type="Gene3D" id="2.20.230.10">
    <property type="entry name" value="Resuscitation-promoting factor rpfb"/>
    <property type="match status" value="1"/>
</dbReference>
<evidence type="ECO:0000259" key="2">
    <source>
        <dbReference type="PROSITE" id="PS51109"/>
    </source>
</evidence>
<dbReference type="PROSITE" id="PS51109">
    <property type="entry name" value="G5"/>
    <property type="match status" value="1"/>
</dbReference>
<evidence type="ECO:0000256" key="1">
    <source>
        <dbReference type="ARBA" id="ARBA00022729"/>
    </source>
</evidence>
<keyword evidence="1" id="KW-0732">Signal</keyword>
<reference evidence="3 4" key="1">
    <citation type="submission" date="2017-10" db="EMBL/GenBank/DDBJ databases">
        <title>Sequencing the genomes of 1000 actinobacteria strains.</title>
        <authorList>
            <person name="Klenk H.-P."/>
        </authorList>
    </citation>
    <scope>NUCLEOTIDE SEQUENCE [LARGE SCALE GENOMIC DNA]</scope>
    <source>
        <strain evidence="3 4">DSM 18966</strain>
    </source>
</reference>